<reference evidence="4" key="4">
    <citation type="submission" date="2025-09" db="UniProtKB">
        <authorList>
            <consortium name="Ensembl"/>
        </authorList>
    </citation>
    <scope>IDENTIFICATION</scope>
</reference>
<feature type="region of interest" description="Disordered" evidence="3">
    <location>
        <begin position="125"/>
        <end position="156"/>
    </location>
</feature>
<dbReference type="AlphaFoldDB" id="A0A3B1K958"/>
<feature type="compositionally biased region" description="Low complexity" evidence="3">
    <location>
        <begin position="332"/>
        <end position="341"/>
    </location>
</feature>
<dbReference type="InterPro" id="IPR051293">
    <property type="entry name" value="MTUS1/CCDC69"/>
</dbReference>
<dbReference type="InParanoid" id="A0A3B1K958"/>
<evidence type="ECO:0000313" key="5">
    <source>
        <dbReference type="Proteomes" id="UP000018467"/>
    </source>
</evidence>
<dbReference type="PANTHER" id="PTHR24200">
    <property type="entry name" value="TOUCAN, ISOFORM A"/>
    <property type="match status" value="1"/>
</dbReference>
<dbReference type="Proteomes" id="UP000018467">
    <property type="component" value="Unassembled WGS sequence"/>
</dbReference>
<keyword evidence="5" id="KW-1185">Reference proteome</keyword>
<reference evidence="5" key="2">
    <citation type="journal article" date="2014" name="Nat. Commun.">
        <title>The cavefish genome reveals candidate genes for eye loss.</title>
        <authorList>
            <person name="McGaugh S.E."/>
            <person name="Gross J.B."/>
            <person name="Aken B."/>
            <person name="Blin M."/>
            <person name="Borowsky R."/>
            <person name="Chalopin D."/>
            <person name="Hinaux H."/>
            <person name="Jeffery W.R."/>
            <person name="Keene A."/>
            <person name="Ma L."/>
            <person name="Minx P."/>
            <person name="Murphy D."/>
            <person name="O'Quin K.E."/>
            <person name="Retaux S."/>
            <person name="Rohner N."/>
            <person name="Searle S.M."/>
            <person name="Stahl B.A."/>
            <person name="Tabin C."/>
            <person name="Volff J.N."/>
            <person name="Yoshizawa M."/>
            <person name="Warren W.C."/>
        </authorList>
    </citation>
    <scope>NUCLEOTIDE SEQUENCE [LARGE SCALE GENOMIC DNA]</scope>
    <source>
        <strain evidence="5">female</strain>
    </source>
</reference>
<dbReference type="GO" id="GO:0005737">
    <property type="term" value="C:cytoplasm"/>
    <property type="evidence" value="ECO:0007669"/>
    <property type="project" value="TreeGrafter"/>
</dbReference>
<evidence type="ECO:0000313" key="4">
    <source>
        <dbReference type="Ensembl" id="ENSAMXP00000050983.1"/>
    </source>
</evidence>
<feature type="compositionally biased region" description="Low complexity" evidence="3">
    <location>
        <begin position="753"/>
        <end position="785"/>
    </location>
</feature>
<reference evidence="5" key="1">
    <citation type="submission" date="2013-03" db="EMBL/GenBank/DDBJ databases">
        <authorList>
            <person name="Jeffery W."/>
            <person name="Warren W."/>
            <person name="Wilson R.K."/>
        </authorList>
    </citation>
    <scope>NUCLEOTIDE SEQUENCE</scope>
    <source>
        <strain evidence="5">female</strain>
    </source>
</reference>
<feature type="region of interest" description="Disordered" evidence="3">
    <location>
        <begin position="1138"/>
        <end position="1172"/>
    </location>
</feature>
<dbReference type="GO" id="GO:0005634">
    <property type="term" value="C:nucleus"/>
    <property type="evidence" value="ECO:0007669"/>
    <property type="project" value="TreeGrafter"/>
</dbReference>
<evidence type="ECO:0000256" key="2">
    <source>
        <dbReference type="SAM" id="Coils"/>
    </source>
</evidence>
<feature type="region of interest" description="Disordered" evidence="3">
    <location>
        <begin position="331"/>
        <end position="373"/>
    </location>
</feature>
<feature type="region of interest" description="Disordered" evidence="3">
    <location>
        <begin position="218"/>
        <end position="240"/>
    </location>
</feature>
<feature type="compositionally biased region" description="Polar residues" evidence="3">
    <location>
        <begin position="346"/>
        <end position="357"/>
    </location>
</feature>
<feature type="region of interest" description="Disordered" evidence="3">
    <location>
        <begin position="724"/>
        <end position="792"/>
    </location>
</feature>
<feature type="compositionally biased region" description="Polar residues" evidence="3">
    <location>
        <begin position="445"/>
        <end position="461"/>
    </location>
</feature>
<feature type="region of interest" description="Disordered" evidence="3">
    <location>
        <begin position="385"/>
        <end position="550"/>
    </location>
</feature>
<reference evidence="4" key="3">
    <citation type="submission" date="2025-08" db="UniProtKB">
        <authorList>
            <consortium name="Ensembl"/>
        </authorList>
    </citation>
    <scope>IDENTIFICATION</scope>
</reference>
<dbReference type="GeneTree" id="ENSGT00950000183026"/>
<evidence type="ECO:0000256" key="1">
    <source>
        <dbReference type="ARBA" id="ARBA00023054"/>
    </source>
</evidence>
<feature type="coiled-coil region" evidence="2">
    <location>
        <begin position="887"/>
        <end position="944"/>
    </location>
</feature>
<accession>A0A3B1K958</accession>
<evidence type="ECO:0008006" key="6">
    <source>
        <dbReference type="Google" id="ProtNLM"/>
    </source>
</evidence>
<dbReference type="Bgee" id="ENSAMXG00000043040">
    <property type="expression patterns" value="Expressed in brain and 9 other cell types or tissues"/>
</dbReference>
<protein>
    <recommendedName>
        <fullName evidence="6">Microtubule associated scaffold protein 2</fullName>
    </recommendedName>
</protein>
<dbReference type="GO" id="GO:0008017">
    <property type="term" value="F:microtubule binding"/>
    <property type="evidence" value="ECO:0007669"/>
    <property type="project" value="TreeGrafter"/>
</dbReference>
<sequence length="1172" mass="130068">MSINDKLVAPLESNFQESCEDLTRNNNRCADDTLDGDANANQIQNREGRTLEEVGTESSFVSHGEEQDKIIIWGTDSQYDDLELAEFEMLECQELEAYLVESEGNYVKDGRAVLGTCSSNLAETEVELPKDPGKSDVSQSDTKEQENVSHRSLSKHAETCGARAEISSDNDVFVSCYSTMSSLGGSLASAQTAESWPVQTTEPYRTLSEDLTVASQSCLTVSDRSKGSPHTDSTHPDLNRNTTILPEVALLEAQEIQPAQNVVTHKTTSGHLKNGINECNPSIEANATNEHNDVRSASENNVGHHEDPITEHQANIKEETKHTDAKIITVHQKSSTIQTSQKSEDTQSFAVTKNPHNSNHEQKHKPSQSEENSTRLLTQNVMAEPILYKKQPSFERTRSASPSSLERRKPWCNSSNPAAPPSPKNTGSPRRQPPSSPAKTYRARASNQEPPGSPQRGTTSGLKPPNKSYLSTGIPKPIPPQPPAKAESPQKSSPKPKNVRPKIITYVRKSPQAKPHSADGPYETSTLPSRFTAYSSSPSAKEQKVGGPKGSPVLSSCNILYDKYRQELQKAGYYSPPGLTVSGIRPPSHTVPHKLVRIHEGVQLSGHEVAGVHHSPRALRPQLGLGAVTRQPTTRTRVMMPGQRSASPLSHAAPPGQTTYCSPDTTGELKLRGFSESCWINVAPKSLLPKPGQSGLRPPGFSHLPAARLAAFGFVRSASVSSVSSNQSNESTHSDPCRSSPSSGSEETFLPRSCCGSSSDSGGSRPPSCSSPQPSSGNTPTRRSLLPPPHSSPVGDIMADDAIWHTPNVHCIYVFSGRQKSCVGRLGGRVDGVDAERERLLVQGLRERCEIQARQIISLQEKLRKTSLCMDILAITTQHFLVSVGRWERLQGEKAELERSFEQELRELKEEQKKEQQALQERLREEQQREKELLQKQQNSQLQQLRSQHQQQVTDILTCISWVFIIVKAFALLNLFKIMAHEQQKKSLEEEFEKLRLSLQDQVDTLTFQNRSLRDRAKRFEEALRRSTDEQIDALAPYQHIEEDLKSLKQVLEMKNQQIHQQELKISELEKLVGKNVLLEERVQVLQQQNEDLKARIDLNVAASRQLSEENANLQEYVEKESNEKKRLSRTNEELLWRLQTGELSPRMSPNQSPLHRPASGPASPSHPPFPR</sequence>
<dbReference type="PANTHER" id="PTHR24200:SF14">
    <property type="entry name" value="MICROTUBULE-ASSOCIATED TUMOR SUPPRESSOR CANDIDATE 2"/>
    <property type="match status" value="1"/>
</dbReference>
<name>A0A3B1K958_ASTMX</name>
<organism evidence="4 5">
    <name type="scientific">Astyanax mexicanus</name>
    <name type="common">Blind cave fish</name>
    <name type="synonym">Astyanax fasciatus mexicanus</name>
    <dbReference type="NCBI Taxonomy" id="7994"/>
    <lineage>
        <taxon>Eukaryota</taxon>
        <taxon>Metazoa</taxon>
        <taxon>Chordata</taxon>
        <taxon>Craniata</taxon>
        <taxon>Vertebrata</taxon>
        <taxon>Euteleostomi</taxon>
        <taxon>Actinopterygii</taxon>
        <taxon>Neopterygii</taxon>
        <taxon>Teleostei</taxon>
        <taxon>Ostariophysi</taxon>
        <taxon>Characiformes</taxon>
        <taxon>Characoidei</taxon>
        <taxon>Acestrorhamphidae</taxon>
        <taxon>Acestrorhamphinae</taxon>
        <taxon>Astyanax</taxon>
    </lineage>
</organism>
<feature type="coiled-coil region" evidence="2">
    <location>
        <begin position="978"/>
        <end position="1138"/>
    </location>
</feature>
<dbReference type="Ensembl" id="ENSAMXT00000039938.1">
    <property type="protein sequence ID" value="ENSAMXP00000050983.1"/>
    <property type="gene ID" value="ENSAMXG00000043040.1"/>
</dbReference>
<keyword evidence="1 2" id="KW-0175">Coiled coil</keyword>
<dbReference type="STRING" id="7994.ENSAMXP00000050983"/>
<proteinExistence type="predicted"/>
<evidence type="ECO:0000256" key="3">
    <source>
        <dbReference type="SAM" id="MobiDB-lite"/>
    </source>
</evidence>
<feature type="compositionally biased region" description="Polar residues" evidence="3">
    <location>
        <begin position="523"/>
        <end position="540"/>
    </location>
</feature>